<proteinExistence type="predicted"/>
<organism evidence="2 3">
    <name type="scientific">Alistipes senegalensis JC50</name>
    <dbReference type="NCBI Taxonomy" id="1033732"/>
    <lineage>
        <taxon>Bacteria</taxon>
        <taxon>Pseudomonadati</taxon>
        <taxon>Bacteroidota</taxon>
        <taxon>Bacteroidia</taxon>
        <taxon>Bacteroidales</taxon>
        <taxon>Rikenellaceae</taxon>
        <taxon>Alistipes</taxon>
    </lineage>
</organism>
<feature type="region of interest" description="Disordered" evidence="1">
    <location>
        <begin position="60"/>
        <end position="96"/>
    </location>
</feature>
<keyword evidence="3" id="KW-1185">Reference proteome</keyword>
<dbReference type="EMBL" id="CP102252">
    <property type="protein sequence ID" value="UWN65131.1"/>
    <property type="molecule type" value="Genomic_DNA"/>
</dbReference>
<feature type="compositionally biased region" description="Basic and acidic residues" evidence="1">
    <location>
        <begin position="63"/>
        <end position="82"/>
    </location>
</feature>
<dbReference type="RefSeq" id="WP_147513156.1">
    <property type="nucleotide sequence ID" value="NZ_CP102252.1"/>
</dbReference>
<reference evidence="2" key="1">
    <citation type="journal article" date="2022" name="Cell">
        <title>Design, construction, and in vivo augmentation of a complex gut microbiome.</title>
        <authorList>
            <person name="Cheng A.G."/>
            <person name="Ho P.Y."/>
            <person name="Aranda-Diaz A."/>
            <person name="Jain S."/>
            <person name="Yu F.B."/>
            <person name="Meng X."/>
            <person name="Wang M."/>
            <person name="Iakiviak M."/>
            <person name="Nagashima K."/>
            <person name="Zhao A."/>
            <person name="Murugkar P."/>
            <person name="Patil A."/>
            <person name="Atabakhsh K."/>
            <person name="Weakley A."/>
            <person name="Yan J."/>
            <person name="Brumbaugh A.R."/>
            <person name="Higginbottom S."/>
            <person name="Dimas A."/>
            <person name="Shiver A.L."/>
            <person name="Deutschbauer A."/>
            <person name="Neff N."/>
            <person name="Sonnenburg J.L."/>
            <person name="Huang K.C."/>
            <person name="Fischbach M.A."/>
        </authorList>
    </citation>
    <scope>NUCLEOTIDE SEQUENCE</scope>
    <source>
        <strain evidence="2">JC50</strain>
    </source>
</reference>
<accession>A0ABY5V6G6</accession>
<evidence type="ECO:0000256" key="1">
    <source>
        <dbReference type="SAM" id="MobiDB-lite"/>
    </source>
</evidence>
<feature type="compositionally biased region" description="Basic residues" evidence="1">
    <location>
        <begin position="87"/>
        <end position="96"/>
    </location>
</feature>
<dbReference type="Proteomes" id="UP001058267">
    <property type="component" value="Chromosome"/>
</dbReference>
<gene>
    <name evidence="2" type="ORF">NQ519_15565</name>
</gene>
<sequence length="96" mass="11116">MAIKGCRLTVQEQKQLYSEQGLIKAFRKQDGTVYCSRFGVEPKPGQKDMLTECVLSVQQPQEVKPDTRPLVKPEQQQKERPQVRSYPTRKRGRGIR</sequence>
<protein>
    <submittedName>
        <fullName evidence="2">Uncharacterized protein</fullName>
    </submittedName>
</protein>
<name>A0ABY5V6G6_9BACT</name>
<evidence type="ECO:0000313" key="3">
    <source>
        <dbReference type="Proteomes" id="UP001058267"/>
    </source>
</evidence>
<evidence type="ECO:0000313" key="2">
    <source>
        <dbReference type="EMBL" id="UWN65131.1"/>
    </source>
</evidence>